<dbReference type="Proteomes" id="UP001642483">
    <property type="component" value="Unassembled WGS sequence"/>
</dbReference>
<dbReference type="PANTHER" id="PTHR21405">
    <property type="entry name" value="CDNA SEQUENCE BC021608"/>
    <property type="match status" value="1"/>
</dbReference>
<proteinExistence type="inferred from homology"/>
<dbReference type="PANTHER" id="PTHR21405:SF0">
    <property type="entry name" value="TETRATRICOPEPTIDE REPEAT PROTEIN 36"/>
    <property type="match status" value="1"/>
</dbReference>
<comment type="caution">
    <text evidence="3">The sequence shown here is derived from an EMBL/GenBank/DDBJ whole genome shotgun (WGS) entry which is preliminary data.</text>
</comment>
<comment type="similarity">
    <text evidence="1">Belongs to the TTC36 family.</text>
</comment>
<evidence type="ECO:0000313" key="3">
    <source>
        <dbReference type="EMBL" id="CAK8682230.1"/>
    </source>
</evidence>
<dbReference type="Gene3D" id="1.25.40.10">
    <property type="entry name" value="Tetratricopeptide repeat domain"/>
    <property type="match status" value="1"/>
</dbReference>
<organism evidence="3 4">
    <name type="scientific">Clavelina lepadiformis</name>
    <name type="common">Light-bulb sea squirt</name>
    <name type="synonym">Ascidia lepadiformis</name>
    <dbReference type="NCBI Taxonomy" id="159417"/>
    <lineage>
        <taxon>Eukaryota</taxon>
        <taxon>Metazoa</taxon>
        <taxon>Chordata</taxon>
        <taxon>Tunicata</taxon>
        <taxon>Ascidiacea</taxon>
        <taxon>Aplousobranchia</taxon>
        <taxon>Clavelinidae</taxon>
        <taxon>Clavelina</taxon>
    </lineage>
</organism>
<dbReference type="SMART" id="SM00028">
    <property type="entry name" value="TPR"/>
    <property type="match status" value="2"/>
</dbReference>
<name>A0ABP0FW96_CLALP</name>
<dbReference type="SUPFAM" id="SSF48452">
    <property type="entry name" value="TPR-like"/>
    <property type="match status" value="1"/>
</dbReference>
<evidence type="ECO:0000256" key="1">
    <source>
        <dbReference type="ARBA" id="ARBA00006995"/>
    </source>
</evidence>
<accession>A0ABP0FW96</accession>
<dbReference type="InterPro" id="IPR038906">
    <property type="entry name" value="TTC36"/>
</dbReference>
<sequence>MDSLISKNDKSVLQMILNPDLPFTEEEDNIDSVEDPDAQFDAVKVEKVKKLEREGVKLAENKKIVESLSCFDEAIQILPERASAYNNRAQTKRFNNDIDRALEDLNRAILLGNNRGKVVDLAFAQRSIIMKLKGDDEESTKDIKRAAELGNKFAK</sequence>
<evidence type="ECO:0000313" key="4">
    <source>
        <dbReference type="Proteomes" id="UP001642483"/>
    </source>
</evidence>
<evidence type="ECO:0000256" key="2">
    <source>
        <dbReference type="ARBA" id="ARBA00019994"/>
    </source>
</evidence>
<keyword evidence="4" id="KW-1185">Reference proteome</keyword>
<dbReference type="InterPro" id="IPR019734">
    <property type="entry name" value="TPR_rpt"/>
</dbReference>
<reference evidence="3 4" key="1">
    <citation type="submission" date="2024-02" db="EMBL/GenBank/DDBJ databases">
        <authorList>
            <person name="Daric V."/>
            <person name="Darras S."/>
        </authorList>
    </citation>
    <scope>NUCLEOTIDE SEQUENCE [LARGE SCALE GENOMIC DNA]</scope>
</reference>
<dbReference type="InterPro" id="IPR011990">
    <property type="entry name" value="TPR-like_helical_dom_sf"/>
</dbReference>
<gene>
    <name evidence="3" type="ORF">CVLEPA_LOCUS12913</name>
</gene>
<dbReference type="EMBL" id="CAWYQH010000090">
    <property type="protein sequence ID" value="CAK8682230.1"/>
    <property type="molecule type" value="Genomic_DNA"/>
</dbReference>
<protein>
    <recommendedName>
        <fullName evidence="2">Tetratricopeptide repeat protein 36</fullName>
    </recommendedName>
</protein>